<sequence length="161" mass="17429">MANPTTISRAVECISLLDFILLGEGYTISGGGIPSPTPSDLGAGAEPVLKTPNYSLREAAAAANEGIPPSLWFNPPVSRLEAEMAEDCWVKRRGMRIFDPLLDPDFESTDEISWSEEGFPGFDDPVDDEDDARENAAEEDAAERVAAAQRVEDEIKGVETE</sequence>
<evidence type="ECO:0000313" key="3">
    <source>
        <dbReference type="Proteomes" id="UP000308549"/>
    </source>
</evidence>
<feature type="compositionally biased region" description="Basic and acidic residues" evidence="1">
    <location>
        <begin position="150"/>
        <end position="161"/>
    </location>
</feature>
<organism evidence="2 3">
    <name type="scientific">Salinomyces thailandicus</name>
    <dbReference type="NCBI Taxonomy" id="706561"/>
    <lineage>
        <taxon>Eukaryota</taxon>
        <taxon>Fungi</taxon>
        <taxon>Dikarya</taxon>
        <taxon>Ascomycota</taxon>
        <taxon>Pezizomycotina</taxon>
        <taxon>Dothideomycetes</taxon>
        <taxon>Dothideomycetidae</taxon>
        <taxon>Mycosphaerellales</taxon>
        <taxon>Teratosphaeriaceae</taxon>
        <taxon>Salinomyces</taxon>
    </lineage>
</organism>
<dbReference type="Proteomes" id="UP000308549">
    <property type="component" value="Unassembled WGS sequence"/>
</dbReference>
<protein>
    <submittedName>
        <fullName evidence="2">Uncharacterized protein</fullName>
    </submittedName>
</protein>
<feature type="region of interest" description="Disordered" evidence="1">
    <location>
        <begin position="112"/>
        <end position="161"/>
    </location>
</feature>
<name>A0A4U0TSG2_9PEZI</name>
<feature type="compositionally biased region" description="Acidic residues" evidence="1">
    <location>
        <begin position="124"/>
        <end position="141"/>
    </location>
</feature>
<keyword evidence="3" id="KW-1185">Reference proteome</keyword>
<dbReference type="AlphaFoldDB" id="A0A4U0TSG2"/>
<proteinExistence type="predicted"/>
<gene>
    <name evidence="2" type="ORF">B0A50_06149</name>
</gene>
<reference evidence="2 3" key="1">
    <citation type="submission" date="2017-03" db="EMBL/GenBank/DDBJ databases">
        <title>Genomes of endolithic fungi from Antarctica.</title>
        <authorList>
            <person name="Coleine C."/>
            <person name="Masonjones S."/>
            <person name="Stajich J.E."/>
        </authorList>
    </citation>
    <scope>NUCLEOTIDE SEQUENCE [LARGE SCALE GENOMIC DNA]</scope>
    <source>
        <strain evidence="2 3">CCFEE 6315</strain>
    </source>
</reference>
<dbReference type="EMBL" id="NAJL01000038">
    <property type="protein sequence ID" value="TKA25084.1"/>
    <property type="molecule type" value="Genomic_DNA"/>
</dbReference>
<accession>A0A4U0TSG2</accession>
<evidence type="ECO:0000313" key="2">
    <source>
        <dbReference type="EMBL" id="TKA25084.1"/>
    </source>
</evidence>
<evidence type="ECO:0000256" key="1">
    <source>
        <dbReference type="SAM" id="MobiDB-lite"/>
    </source>
</evidence>
<comment type="caution">
    <text evidence="2">The sequence shown here is derived from an EMBL/GenBank/DDBJ whole genome shotgun (WGS) entry which is preliminary data.</text>
</comment>